<proteinExistence type="predicted"/>
<keyword evidence="4" id="KW-1185">Reference proteome</keyword>
<evidence type="ECO:0000256" key="1">
    <source>
        <dbReference type="SAM" id="SignalP"/>
    </source>
</evidence>
<dbReference type="EMBL" id="VDEP01000374">
    <property type="protein sequence ID" value="KAA1093571.1"/>
    <property type="molecule type" value="Genomic_DNA"/>
</dbReference>
<sequence>MKSIFLALALSTLISSAWGIISVKVEHEGNTFYVFDRHFYKDDKANISSMIQLKRNRTGRDNNNLLLINCTNDNIRMKSAYLPQSNLYPKNTGQVPYHWSAPIIIATTDSIVQLEQELYNTIVAKALEIQKAAETPSEGTS</sequence>
<feature type="signal peptide" evidence="1">
    <location>
        <begin position="1"/>
        <end position="19"/>
    </location>
</feature>
<evidence type="ECO:0000313" key="5">
    <source>
        <dbReference type="Proteomes" id="UP000325313"/>
    </source>
</evidence>
<protein>
    <submittedName>
        <fullName evidence="3">Uncharacterized protein</fullName>
    </submittedName>
</protein>
<dbReference type="Proteomes" id="UP000325313">
    <property type="component" value="Unassembled WGS sequence"/>
</dbReference>
<dbReference type="EMBL" id="VSWC01000184">
    <property type="protein sequence ID" value="KAA1067681.1"/>
    <property type="molecule type" value="Genomic_DNA"/>
</dbReference>
<organism evidence="3 5">
    <name type="scientific">Puccinia graminis f. sp. tritici</name>
    <dbReference type="NCBI Taxonomy" id="56615"/>
    <lineage>
        <taxon>Eukaryota</taxon>
        <taxon>Fungi</taxon>
        <taxon>Dikarya</taxon>
        <taxon>Basidiomycota</taxon>
        <taxon>Pucciniomycotina</taxon>
        <taxon>Pucciniomycetes</taxon>
        <taxon>Pucciniales</taxon>
        <taxon>Pucciniaceae</taxon>
        <taxon>Puccinia</taxon>
    </lineage>
</organism>
<keyword evidence="1" id="KW-0732">Signal</keyword>
<evidence type="ECO:0000313" key="4">
    <source>
        <dbReference type="Proteomes" id="UP000324748"/>
    </source>
</evidence>
<feature type="chain" id="PRO_5036366328" evidence="1">
    <location>
        <begin position="20"/>
        <end position="141"/>
    </location>
</feature>
<evidence type="ECO:0000313" key="2">
    <source>
        <dbReference type="EMBL" id="KAA1067681.1"/>
    </source>
</evidence>
<name>A0A5B0NWE5_PUCGR</name>
<evidence type="ECO:0000313" key="3">
    <source>
        <dbReference type="EMBL" id="KAA1093571.1"/>
    </source>
</evidence>
<dbReference type="AlphaFoldDB" id="A0A5B0NWE5"/>
<gene>
    <name evidence="2" type="ORF">PGT21_014316</name>
    <name evidence="3" type="ORF">PGTUg99_028620</name>
</gene>
<dbReference type="Proteomes" id="UP000324748">
    <property type="component" value="Unassembled WGS sequence"/>
</dbReference>
<reference evidence="4 5" key="1">
    <citation type="submission" date="2019-05" db="EMBL/GenBank/DDBJ databases">
        <title>Emergence of the Ug99 lineage of the wheat stem rust pathogen through somatic hybridization.</title>
        <authorList>
            <person name="Li F."/>
            <person name="Upadhyaya N.M."/>
            <person name="Sperschneider J."/>
            <person name="Matny O."/>
            <person name="Nguyen-Phuc H."/>
            <person name="Mago R."/>
            <person name="Raley C."/>
            <person name="Miller M.E."/>
            <person name="Silverstein K.A.T."/>
            <person name="Henningsen E."/>
            <person name="Hirsch C.D."/>
            <person name="Visser B."/>
            <person name="Pretorius Z.A."/>
            <person name="Steffenson B.J."/>
            <person name="Schwessinger B."/>
            <person name="Dodds P.N."/>
            <person name="Figueroa M."/>
        </authorList>
    </citation>
    <scope>NUCLEOTIDE SEQUENCE [LARGE SCALE GENOMIC DNA]</scope>
    <source>
        <strain evidence="2">21-0</strain>
        <strain evidence="3 5">Ug99</strain>
    </source>
</reference>
<accession>A0A5B0NWE5</accession>
<comment type="caution">
    <text evidence="3">The sequence shown here is derived from an EMBL/GenBank/DDBJ whole genome shotgun (WGS) entry which is preliminary data.</text>
</comment>